<evidence type="ECO:0000256" key="1">
    <source>
        <dbReference type="ARBA" id="ARBA00004401"/>
    </source>
</evidence>
<dbReference type="RefSeq" id="WP_090514029.1">
    <property type="nucleotide sequence ID" value="NZ_FPBC01000011.1"/>
</dbReference>
<comment type="subcellular location">
    <subcellularLocation>
        <location evidence="1">Cell membrane</location>
        <topology evidence="1">Single-pass type II membrane protein</topology>
    </subcellularLocation>
</comment>
<dbReference type="PANTHER" id="PTHR38035">
    <property type="entry name" value="UPF0070 PROTEIN YFGM"/>
    <property type="match status" value="1"/>
</dbReference>
<comment type="similarity">
    <text evidence="7">Belongs to the YfgM family.</text>
</comment>
<keyword evidence="3" id="KW-0812">Transmembrane</keyword>
<protein>
    <recommendedName>
        <fullName evidence="8">Ancillary SecYEG translocon subunit</fullName>
    </recommendedName>
</protein>
<dbReference type="InterPro" id="IPR018704">
    <property type="entry name" value="SecYEG/CpoB_TPR"/>
</dbReference>
<name>A0A1I7DBE1_9PSED</name>
<dbReference type="AlphaFoldDB" id="A0A1I7DBE1"/>
<dbReference type="GO" id="GO:0044877">
    <property type="term" value="F:protein-containing complex binding"/>
    <property type="evidence" value="ECO:0007669"/>
    <property type="project" value="InterPro"/>
</dbReference>
<dbReference type="PANTHER" id="PTHR38035:SF1">
    <property type="entry name" value="ANCILLARY SECYEG TRANSLOCON SUBUNIT"/>
    <property type="match status" value="1"/>
</dbReference>
<keyword evidence="2" id="KW-1003">Cell membrane</keyword>
<dbReference type="STRING" id="437900.GCA_001940335_02868"/>
<reference evidence="10" key="1">
    <citation type="submission" date="2019-02" db="EMBL/GenBank/DDBJ databases">
        <authorList>
            <consortium name="Genoscope - CEA"/>
            <person name="William W."/>
        </authorList>
    </citation>
    <scope>NUCLEOTIDE SEQUENCE [LARGE SCALE GENOMIC DNA]</scope>
    <source>
        <strain evidence="10">YSy11</strain>
    </source>
</reference>
<evidence type="ECO:0000256" key="4">
    <source>
        <dbReference type="ARBA" id="ARBA00022989"/>
    </source>
</evidence>
<sequence>MVSRNDEEELAVIKEWWQRNGKPLLAGGALALIAVLGWQGWQKYQANQSQGASMLYQQLLETALTPSGKPDVAKVAELAGKLKGEYGGTHYAQYGSLFVAKVAVEAGELNDAEAELQSIVDSPADDTLAEIARQRLARVLAADGKADEALKLLENDADKAYLAGREELKGDLLVKLGRTDEAHAAYLKAKEALSEDAAVGGLQLKIDDLAKGDA</sequence>
<dbReference type="GO" id="GO:0005886">
    <property type="term" value="C:plasma membrane"/>
    <property type="evidence" value="ECO:0007669"/>
    <property type="project" value="UniProtKB-SubCell"/>
</dbReference>
<evidence type="ECO:0000313" key="10">
    <source>
        <dbReference type="EMBL" id="VEV97660.1"/>
    </source>
</evidence>
<dbReference type="InterPro" id="IPR011990">
    <property type="entry name" value="TPR-like_helical_dom_sf"/>
</dbReference>
<evidence type="ECO:0000259" key="9">
    <source>
        <dbReference type="Pfam" id="PF09976"/>
    </source>
</evidence>
<accession>A0A1I7DBE1</accession>
<evidence type="ECO:0000256" key="5">
    <source>
        <dbReference type="ARBA" id="ARBA00023136"/>
    </source>
</evidence>
<evidence type="ECO:0000256" key="3">
    <source>
        <dbReference type="ARBA" id="ARBA00022692"/>
    </source>
</evidence>
<evidence type="ECO:0000256" key="6">
    <source>
        <dbReference type="ARBA" id="ARBA00023186"/>
    </source>
</evidence>
<keyword evidence="4" id="KW-1133">Transmembrane helix</keyword>
<dbReference type="EMBL" id="LR215729">
    <property type="protein sequence ID" value="VEV97660.1"/>
    <property type="molecule type" value="Genomic_DNA"/>
</dbReference>
<evidence type="ECO:0000256" key="7">
    <source>
        <dbReference type="ARBA" id="ARBA00024197"/>
    </source>
</evidence>
<feature type="domain" description="Ancillary SecYEG translocon subunit/Cell division coordinator CpoB TPR" evidence="9">
    <location>
        <begin position="14"/>
        <end position="211"/>
    </location>
</feature>
<proteinExistence type="inferred from homology"/>
<dbReference type="InterPro" id="IPR026039">
    <property type="entry name" value="YfgM"/>
</dbReference>
<dbReference type="PIRSF" id="PIRSF006170">
    <property type="entry name" value="YfgM"/>
    <property type="match status" value="1"/>
</dbReference>
<dbReference type="Pfam" id="PF09976">
    <property type="entry name" value="TPR_21"/>
    <property type="match status" value="1"/>
</dbReference>
<evidence type="ECO:0000256" key="8">
    <source>
        <dbReference type="ARBA" id="ARBA00024235"/>
    </source>
</evidence>
<organism evidence="10">
    <name type="scientific">Pseudomonas marincola</name>
    <dbReference type="NCBI Taxonomy" id="437900"/>
    <lineage>
        <taxon>Bacteria</taxon>
        <taxon>Pseudomonadati</taxon>
        <taxon>Pseudomonadota</taxon>
        <taxon>Gammaproteobacteria</taxon>
        <taxon>Pseudomonadales</taxon>
        <taxon>Pseudomonadaceae</taxon>
        <taxon>Pseudomonas</taxon>
    </lineage>
</organism>
<keyword evidence="5" id="KW-0472">Membrane</keyword>
<dbReference type="SUPFAM" id="SSF48452">
    <property type="entry name" value="TPR-like"/>
    <property type="match status" value="1"/>
</dbReference>
<keyword evidence="6" id="KW-0143">Chaperone</keyword>
<dbReference type="Gene3D" id="1.25.40.10">
    <property type="entry name" value="Tetratricopeptide repeat domain"/>
    <property type="match status" value="1"/>
</dbReference>
<evidence type="ECO:0000256" key="2">
    <source>
        <dbReference type="ARBA" id="ARBA00022475"/>
    </source>
</evidence>
<gene>
    <name evidence="10" type="ORF">PMYSY11_2615</name>
</gene>